<feature type="transmembrane region" description="Helical" evidence="1">
    <location>
        <begin position="329"/>
        <end position="355"/>
    </location>
</feature>
<dbReference type="RefSeq" id="WP_317477075.1">
    <property type="nucleotide sequence ID" value="NZ_JARQTW010000008.1"/>
</dbReference>
<organism evidence="2 3">
    <name type="scientific">Exercitatus varius</name>
    <dbReference type="NCBI Taxonomy" id="67857"/>
    <lineage>
        <taxon>Bacteria</taxon>
        <taxon>Pseudomonadati</taxon>
        <taxon>Pseudomonadota</taxon>
        <taxon>Gammaproteobacteria</taxon>
        <taxon>Pasteurellales</taxon>
        <taxon>Pasteurellaceae</taxon>
        <taxon>Exercitatus</taxon>
    </lineage>
</organism>
<feature type="transmembrane region" description="Helical" evidence="1">
    <location>
        <begin position="96"/>
        <end position="115"/>
    </location>
</feature>
<keyword evidence="1" id="KW-0812">Transmembrane</keyword>
<evidence type="ECO:0000256" key="1">
    <source>
        <dbReference type="SAM" id="Phobius"/>
    </source>
</evidence>
<evidence type="ECO:0008006" key="4">
    <source>
        <dbReference type="Google" id="ProtNLM"/>
    </source>
</evidence>
<keyword evidence="1" id="KW-0472">Membrane</keyword>
<dbReference type="Proteomes" id="UP001214976">
    <property type="component" value="Unassembled WGS sequence"/>
</dbReference>
<protein>
    <recommendedName>
        <fullName evidence="4">O-antigen polymerase</fullName>
    </recommendedName>
</protein>
<feature type="transmembrane region" description="Helical" evidence="1">
    <location>
        <begin position="35"/>
        <end position="55"/>
    </location>
</feature>
<feature type="transmembrane region" description="Helical" evidence="1">
    <location>
        <begin position="62"/>
        <end position="84"/>
    </location>
</feature>
<feature type="transmembrane region" description="Helical" evidence="1">
    <location>
        <begin position="215"/>
        <end position="230"/>
    </location>
</feature>
<name>A0AAW6QB63_9PAST</name>
<keyword evidence="1" id="KW-1133">Transmembrane helix</keyword>
<reference evidence="2" key="1">
    <citation type="submission" date="2023-03" db="EMBL/GenBank/DDBJ databases">
        <title>Classification of Bisgaard taxon 6 and taxon 10 as Exercitatus varius gen. nov., spec. nov.</title>
        <authorList>
            <person name="Christensen H."/>
        </authorList>
    </citation>
    <scope>NUCLEOTIDE SEQUENCE</scope>
    <source>
        <strain evidence="2">86116</strain>
    </source>
</reference>
<dbReference type="AlphaFoldDB" id="A0AAW6QB63"/>
<sequence>MHLVLKKDSTVITSMMFFILMFGDFFHLVNSESILPDVFLLFYAIWCIWQAIKLFNYKVEYAFLPFILMLIVSIFIAVFQAYYVNGQPFLLGLRPQRGYLILLLSYFPIRKLFFVYDVDIERLFKKIMFWASLSTLLYFTCKYFYLTRGIEILYLGVHYTGTFSAYRMYIESSLIDLAILLSIFFYLKTFKFKYLIPAILGMISQVWISQGRLELLAILAGIIIGVLFTKKTPLKKIVIFFISILGFIVFLNSSVFESIWLTLTGQSEVNNTLEIRQVGKTYYIEQILESIDTFLFGVGYPNMLYVPAWEKTGFYDNIFLSDNGLISFAYMYGIFGVIAILGLFLKFIKGSFLILRYTHDQIYLMFIVMISVMSINIIFWYWHMDALLILILMLCGLEQTIYKVRKNG</sequence>
<feature type="transmembrane region" description="Helical" evidence="1">
    <location>
        <begin position="12"/>
        <end position="29"/>
    </location>
</feature>
<feature type="transmembrane region" description="Helical" evidence="1">
    <location>
        <begin position="237"/>
        <end position="256"/>
    </location>
</feature>
<evidence type="ECO:0000313" key="3">
    <source>
        <dbReference type="Proteomes" id="UP001214976"/>
    </source>
</evidence>
<evidence type="ECO:0000313" key="2">
    <source>
        <dbReference type="EMBL" id="MDG2949976.1"/>
    </source>
</evidence>
<dbReference type="EMBL" id="JARQTW010000008">
    <property type="protein sequence ID" value="MDG2949976.1"/>
    <property type="molecule type" value="Genomic_DNA"/>
</dbReference>
<gene>
    <name evidence="2" type="ORF">P7M15_05495</name>
</gene>
<proteinExistence type="predicted"/>
<feature type="transmembrane region" description="Helical" evidence="1">
    <location>
        <begin position="127"/>
        <end position="146"/>
    </location>
</feature>
<feature type="transmembrane region" description="Helical" evidence="1">
    <location>
        <begin position="362"/>
        <end position="381"/>
    </location>
</feature>
<feature type="transmembrane region" description="Helical" evidence="1">
    <location>
        <begin position="166"/>
        <end position="187"/>
    </location>
</feature>
<comment type="caution">
    <text evidence="2">The sequence shown here is derived from an EMBL/GenBank/DDBJ whole genome shotgun (WGS) entry which is preliminary data.</text>
</comment>
<accession>A0AAW6QB63</accession>